<dbReference type="Gene3D" id="3.90.180.10">
    <property type="entry name" value="Medium-chain alcohol dehydrogenases, catalytic domain"/>
    <property type="match status" value="1"/>
</dbReference>
<dbReference type="Gene3D" id="3.40.50.720">
    <property type="entry name" value="NAD(P)-binding Rossmann-like Domain"/>
    <property type="match status" value="1"/>
</dbReference>
<dbReference type="PANTHER" id="PTHR43350:SF19">
    <property type="entry name" value="D-GULOSIDE 3-DEHYDROGENASE"/>
    <property type="match status" value="1"/>
</dbReference>
<evidence type="ECO:0000256" key="6">
    <source>
        <dbReference type="SAM" id="MobiDB-lite"/>
    </source>
</evidence>
<feature type="region of interest" description="Disordered" evidence="6">
    <location>
        <begin position="268"/>
        <end position="293"/>
    </location>
</feature>
<dbReference type="SUPFAM" id="SSF50129">
    <property type="entry name" value="GroES-like"/>
    <property type="match status" value="1"/>
</dbReference>
<keyword evidence="9" id="KW-1185">Reference proteome</keyword>
<dbReference type="GO" id="GO:0046872">
    <property type="term" value="F:metal ion binding"/>
    <property type="evidence" value="ECO:0007669"/>
    <property type="project" value="UniProtKB-KW"/>
</dbReference>
<comment type="similarity">
    <text evidence="2">Belongs to the zinc-containing alcohol dehydrogenase family.</text>
</comment>
<comment type="caution">
    <text evidence="8">The sequence shown here is derived from an EMBL/GenBank/DDBJ whole genome shotgun (WGS) entry which is preliminary data.</text>
</comment>
<dbReference type="GO" id="GO:0016491">
    <property type="term" value="F:oxidoreductase activity"/>
    <property type="evidence" value="ECO:0007669"/>
    <property type="project" value="UniProtKB-KW"/>
</dbReference>
<organism evidence="8 9">
    <name type="scientific">Streptomyces parvus</name>
    <dbReference type="NCBI Taxonomy" id="66428"/>
    <lineage>
        <taxon>Bacteria</taxon>
        <taxon>Bacillati</taxon>
        <taxon>Actinomycetota</taxon>
        <taxon>Actinomycetes</taxon>
        <taxon>Kitasatosporales</taxon>
        <taxon>Streptomycetaceae</taxon>
        <taxon>Streptomyces</taxon>
    </lineage>
</organism>
<dbReference type="AlphaFoldDB" id="A0A5D4JM76"/>
<dbReference type="InterPro" id="IPR013332">
    <property type="entry name" value="KPR_N"/>
</dbReference>
<gene>
    <name evidence="8" type="ORF">FY004_03445</name>
</gene>
<feature type="compositionally biased region" description="Low complexity" evidence="6">
    <location>
        <begin position="282"/>
        <end position="293"/>
    </location>
</feature>
<dbReference type="SUPFAM" id="SSF51735">
    <property type="entry name" value="NAD(P)-binding Rossmann-fold domains"/>
    <property type="match status" value="1"/>
</dbReference>
<evidence type="ECO:0000256" key="4">
    <source>
        <dbReference type="ARBA" id="ARBA00022833"/>
    </source>
</evidence>
<keyword evidence="5" id="KW-0560">Oxidoreductase</keyword>
<feature type="domain" description="Ketopantoate reductase N-terminal" evidence="7">
    <location>
        <begin position="89"/>
        <end position="125"/>
    </location>
</feature>
<dbReference type="InterPro" id="IPR036291">
    <property type="entry name" value="NAD(P)-bd_dom_sf"/>
</dbReference>
<evidence type="ECO:0000259" key="7">
    <source>
        <dbReference type="Pfam" id="PF02558"/>
    </source>
</evidence>
<dbReference type="Pfam" id="PF02558">
    <property type="entry name" value="ApbA"/>
    <property type="match status" value="1"/>
</dbReference>
<keyword evidence="3" id="KW-0479">Metal-binding</keyword>
<sequence>MRAPFQEGDFPGPVKYGYLNVGRVEAGPPELVGRTVFSLYPHQTRFRVPAAAVTPVPDGVPPERAVLAGTVETALNALWDAPPRIGDRIAVVGAGAVGCSVAALLARYPGIRVQLVDIDPARAAVASALGVEFALPVQAVDDCDFVFHASATQSGLRRSLELLAPEGCVVDLSWYGDEPVTLPLGEFFHSRRLTLRSSQVGVVPPARRGRYTTGDRLALALDLLRDPVFDALVTGESDFDDLPRVMAEITAGRLPGLCHRIRYSSHRPGTAVPSADETPLESSCSPSPSGITS</sequence>
<dbReference type="InterPro" id="IPR011032">
    <property type="entry name" value="GroES-like_sf"/>
</dbReference>
<comment type="cofactor">
    <cofactor evidence="1">
        <name>Zn(2+)</name>
        <dbReference type="ChEBI" id="CHEBI:29105"/>
    </cofactor>
</comment>
<name>A0A5D4JM76_9ACTN</name>
<evidence type="ECO:0000256" key="2">
    <source>
        <dbReference type="ARBA" id="ARBA00008072"/>
    </source>
</evidence>
<accession>A0A5D4JM76</accession>
<dbReference type="EMBL" id="VSZQ01000011">
    <property type="protein sequence ID" value="TYR65926.1"/>
    <property type="molecule type" value="Genomic_DNA"/>
</dbReference>
<evidence type="ECO:0000313" key="9">
    <source>
        <dbReference type="Proteomes" id="UP000323242"/>
    </source>
</evidence>
<keyword evidence="4" id="KW-0862">Zinc</keyword>
<dbReference type="Proteomes" id="UP000323242">
    <property type="component" value="Unassembled WGS sequence"/>
</dbReference>
<evidence type="ECO:0000256" key="3">
    <source>
        <dbReference type="ARBA" id="ARBA00022723"/>
    </source>
</evidence>
<dbReference type="CDD" id="cd08255">
    <property type="entry name" value="2-desacetyl-2-hydroxyethyl_bacteriochlorophyllide_like"/>
    <property type="match status" value="1"/>
</dbReference>
<protein>
    <submittedName>
        <fullName evidence="8">Zinc-binding alcohol dehydrogenase</fullName>
    </submittedName>
</protein>
<evidence type="ECO:0000256" key="1">
    <source>
        <dbReference type="ARBA" id="ARBA00001947"/>
    </source>
</evidence>
<evidence type="ECO:0000313" key="8">
    <source>
        <dbReference type="EMBL" id="TYR65926.1"/>
    </source>
</evidence>
<dbReference type="PANTHER" id="PTHR43350">
    <property type="entry name" value="NAD-DEPENDENT ALCOHOL DEHYDROGENASE"/>
    <property type="match status" value="1"/>
</dbReference>
<proteinExistence type="inferred from homology"/>
<evidence type="ECO:0000256" key="5">
    <source>
        <dbReference type="ARBA" id="ARBA00023002"/>
    </source>
</evidence>
<reference evidence="8 9" key="1">
    <citation type="submission" date="2019-08" db="EMBL/GenBank/DDBJ databases">
        <title>Draft genome for granaticin producer strain Streptomyces parvus C05.</title>
        <authorList>
            <person name="Gonzalez-Pimentel J.L."/>
        </authorList>
    </citation>
    <scope>NUCLEOTIDE SEQUENCE [LARGE SCALE GENOMIC DNA]</scope>
    <source>
        <strain evidence="8 9">C05</strain>
    </source>
</reference>